<reference evidence="3" key="2">
    <citation type="submission" date="2020-11" db="EMBL/GenBank/DDBJ databases">
        <authorList>
            <person name="McCartney M.A."/>
            <person name="Auch B."/>
            <person name="Kono T."/>
            <person name="Mallez S."/>
            <person name="Becker A."/>
            <person name="Gohl D.M."/>
            <person name="Silverstein K.A.T."/>
            <person name="Koren S."/>
            <person name="Bechman K.B."/>
            <person name="Herman A."/>
            <person name="Abrahante J.E."/>
            <person name="Garbe J."/>
        </authorList>
    </citation>
    <scope>NUCLEOTIDE SEQUENCE</scope>
    <source>
        <strain evidence="3">Duluth1</strain>
        <tissue evidence="3">Whole animal</tissue>
    </source>
</reference>
<name>A0A9D4DVL0_DREPO</name>
<dbReference type="InterPro" id="IPR045358">
    <property type="entry name" value="Ty3_capsid"/>
</dbReference>
<organism evidence="3 4">
    <name type="scientific">Dreissena polymorpha</name>
    <name type="common">Zebra mussel</name>
    <name type="synonym">Mytilus polymorpha</name>
    <dbReference type="NCBI Taxonomy" id="45954"/>
    <lineage>
        <taxon>Eukaryota</taxon>
        <taxon>Metazoa</taxon>
        <taxon>Spiralia</taxon>
        <taxon>Lophotrochozoa</taxon>
        <taxon>Mollusca</taxon>
        <taxon>Bivalvia</taxon>
        <taxon>Autobranchia</taxon>
        <taxon>Heteroconchia</taxon>
        <taxon>Euheterodonta</taxon>
        <taxon>Imparidentia</taxon>
        <taxon>Neoheterodontei</taxon>
        <taxon>Myida</taxon>
        <taxon>Dreissenoidea</taxon>
        <taxon>Dreissenidae</taxon>
        <taxon>Dreissena</taxon>
    </lineage>
</organism>
<protein>
    <recommendedName>
        <fullName evidence="2">Ty3 transposon capsid-like protein domain-containing protein</fullName>
    </recommendedName>
</protein>
<accession>A0A9D4DVL0</accession>
<dbReference type="AlphaFoldDB" id="A0A9D4DVL0"/>
<evidence type="ECO:0000256" key="1">
    <source>
        <dbReference type="SAM" id="MobiDB-lite"/>
    </source>
</evidence>
<feature type="compositionally biased region" description="Polar residues" evidence="1">
    <location>
        <begin position="171"/>
        <end position="181"/>
    </location>
</feature>
<gene>
    <name evidence="3" type="ORF">DPMN_169460</name>
</gene>
<evidence type="ECO:0000259" key="2">
    <source>
        <dbReference type="Pfam" id="PF19259"/>
    </source>
</evidence>
<feature type="domain" description="Ty3 transposon capsid-like protein" evidence="2">
    <location>
        <begin position="22"/>
        <end position="160"/>
    </location>
</feature>
<feature type="compositionally biased region" description="Basic and acidic residues" evidence="1">
    <location>
        <begin position="160"/>
        <end position="170"/>
    </location>
</feature>
<sequence length="181" mass="20493">MPRGNISDNVPEFEIGESAKFYIQKLEALAKMNKWNDEQKCVQLCMSMPKEAENWYMNLSEETKNDYGLIKQAFLTGFDTNANSTKIYETFVGLTQGCQNVQQYIEEVQTCGRILGKTDNEIIDQAVHGLGKQINSHVLIEEPKSMDELINIAKMAESAHSGDQRGDQRKTSQGHQIKTQN</sequence>
<dbReference type="EMBL" id="JAIWYP010000009">
    <property type="protein sequence ID" value="KAH3768248.1"/>
    <property type="molecule type" value="Genomic_DNA"/>
</dbReference>
<dbReference type="Pfam" id="PF19259">
    <property type="entry name" value="Ty3_capsid"/>
    <property type="match status" value="1"/>
</dbReference>
<feature type="region of interest" description="Disordered" evidence="1">
    <location>
        <begin position="158"/>
        <end position="181"/>
    </location>
</feature>
<evidence type="ECO:0000313" key="3">
    <source>
        <dbReference type="EMBL" id="KAH3768248.1"/>
    </source>
</evidence>
<dbReference type="Proteomes" id="UP000828390">
    <property type="component" value="Unassembled WGS sequence"/>
</dbReference>
<keyword evidence="4" id="KW-1185">Reference proteome</keyword>
<proteinExistence type="predicted"/>
<reference evidence="3" key="1">
    <citation type="journal article" date="2019" name="bioRxiv">
        <title>The Genome of the Zebra Mussel, Dreissena polymorpha: A Resource for Invasive Species Research.</title>
        <authorList>
            <person name="McCartney M.A."/>
            <person name="Auch B."/>
            <person name="Kono T."/>
            <person name="Mallez S."/>
            <person name="Zhang Y."/>
            <person name="Obille A."/>
            <person name="Becker A."/>
            <person name="Abrahante J.E."/>
            <person name="Garbe J."/>
            <person name="Badalamenti J.P."/>
            <person name="Herman A."/>
            <person name="Mangelson H."/>
            <person name="Liachko I."/>
            <person name="Sullivan S."/>
            <person name="Sone E.D."/>
            <person name="Koren S."/>
            <person name="Silverstein K.A.T."/>
            <person name="Beckman K.B."/>
            <person name="Gohl D.M."/>
        </authorList>
    </citation>
    <scope>NUCLEOTIDE SEQUENCE</scope>
    <source>
        <strain evidence="3">Duluth1</strain>
        <tissue evidence="3">Whole animal</tissue>
    </source>
</reference>
<comment type="caution">
    <text evidence="3">The sequence shown here is derived from an EMBL/GenBank/DDBJ whole genome shotgun (WGS) entry which is preliminary data.</text>
</comment>
<evidence type="ECO:0000313" key="4">
    <source>
        <dbReference type="Proteomes" id="UP000828390"/>
    </source>
</evidence>